<organism evidence="15 16">
    <name type="scientific">Sabulicella glaciei</name>
    <dbReference type="NCBI Taxonomy" id="2984948"/>
    <lineage>
        <taxon>Bacteria</taxon>
        <taxon>Pseudomonadati</taxon>
        <taxon>Pseudomonadota</taxon>
        <taxon>Alphaproteobacteria</taxon>
        <taxon>Acetobacterales</taxon>
        <taxon>Acetobacteraceae</taxon>
        <taxon>Sabulicella</taxon>
    </lineage>
</organism>
<comment type="similarity">
    <text evidence="12">Belongs to the exbB/tolQ family.</text>
</comment>
<evidence type="ECO:0000256" key="8">
    <source>
        <dbReference type="ARBA" id="ARBA00022927"/>
    </source>
</evidence>
<evidence type="ECO:0000256" key="2">
    <source>
        <dbReference type="ARBA" id="ARBA00011471"/>
    </source>
</evidence>
<accession>A0ABT3P0S3</accession>
<feature type="domain" description="MotA/TolQ/ExbB proton channel" evidence="14">
    <location>
        <begin position="93"/>
        <end position="190"/>
    </location>
</feature>
<evidence type="ECO:0000313" key="15">
    <source>
        <dbReference type="EMBL" id="MCW8087996.1"/>
    </source>
</evidence>
<name>A0ABT3P0S3_9PROT</name>
<keyword evidence="8 12" id="KW-0653">Protein transport</keyword>
<evidence type="ECO:0000256" key="5">
    <source>
        <dbReference type="ARBA" id="ARBA00022475"/>
    </source>
</evidence>
<keyword evidence="4 12" id="KW-0813">Transport</keyword>
<dbReference type="InterPro" id="IPR002898">
    <property type="entry name" value="MotA_ExbB_proton_chnl"/>
</dbReference>
<evidence type="ECO:0000256" key="12">
    <source>
        <dbReference type="RuleBase" id="RU004057"/>
    </source>
</evidence>
<evidence type="ECO:0000256" key="13">
    <source>
        <dbReference type="SAM" id="Phobius"/>
    </source>
</evidence>
<evidence type="ECO:0000256" key="3">
    <source>
        <dbReference type="ARBA" id="ARBA00022093"/>
    </source>
</evidence>
<dbReference type="Proteomes" id="UP001526430">
    <property type="component" value="Unassembled WGS sequence"/>
</dbReference>
<keyword evidence="16" id="KW-1185">Reference proteome</keyword>
<evidence type="ECO:0000256" key="10">
    <source>
        <dbReference type="ARBA" id="ARBA00023136"/>
    </source>
</evidence>
<dbReference type="InterPro" id="IPR050790">
    <property type="entry name" value="ExbB/TolQ_transport"/>
</dbReference>
<evidence type="ECO:0000256" key="1">
    <source>
        <dbReference type="ARBA" id="ARBA00004429"/>
    </source>
</evidence>
<dbReference type="NCBIfam" id="TIGR02797">
    <property type="entry name" value="exbB"/>
    <property type="match status" value="1"/>
</dbReference>
<evidence type="ECO:0000256" key="9">
    <source>
        <dbReference type="ARBA" id="ARBA00022989"/>
    </source>
</evidence>
<comment type="function">
    <text evidence="11">Involved in the TonB-dependent energy-dependent transport of various receptor-bound substrates. Protects ExbD from proteolytic degradation and functionally stabilizes TonB.</text>
</comment>
<evidence type="ECO:0000313" key="16">
    <source>
        <dbReference type="Proteomes" id="UP001526430"/>
    </source>
</evidence>
<dbReference type="PANTHER" id="PTHR30625">
    <property type="entry name" value="PROTEIN TOLQ"/>
    <property type="match status" value="1"/>
</dbReference>
<feature type="transmembrane region" description="Helical" evidence="13">
    <location>
        <begin position="118"/>
        <end position="142"/>
    </location>
</feature>
<gene>
    <name evidence="15" type="primary">exbB</name>
    <name evidence="15" type="ORF">OF850_20540</name>
</gene>
<keyword evidence="9 13" id="KW-1133">Transmembrane helix</keyword>
<dbReference type="PANTHER" id="PTHR30625:SF16">
    <property type="entry name" value="BIOPOLYMER TRANSPORT PROTEIN EXBB"/>
    <property type="match status" value="1"/>
</dbReference>
<proteinExistence type="inferred from homology"/>
<protein>
    <recommendedName>
        <fullName evidence="3">Biopolymer transport protein ExbB</fullName>
    </recommendedName>
</protein>
<comment type="subunit">
    <text evidence="2">The accessory proteins ExbB and ExbD seem to form a complex with TonB.</text>
</comment>
<comment type="caution">
    <text evidence="15">The sequence shown here is derived from an EMBL/GenBank/DDBJ whole genome shotgun (WGS) entry which is preliminary data.</text>
</comment>
<keyword evidence="5" id="KW-1003">Cell membrane</keyword>
<keyword evidence="7 13" id="KW-0812">Transmembrane</keyword>
<reference evidence="15 16" key="1">
    <citation type="submission" date="2022-10" db="EMBL/GenBank/DDBJ databases">
        <title>Roseococcus glaciei nov., sp. nov., isolated from glacier.</title>
        <authorList>
            <person name="Liu Q."/>
            <person name="Xin Y.-H."/>
        </authorList>
    </citation>
    <scope>NUCLEOTIDE SEQUENCE [LARGE SCALE GENOMIC DNA]</scope>
    <source>
        <strain evidence="15 16">MDT2-1-1</strain>
    </source>
</reference>
<comment type="subcellular location">
    <subcellularLocation>
        <location evidence="1">Cell inner membrane</location>
        <topology evidence="1">Multi-pass membrane protein</topology>
    </subcellularLocation>
    <subcellularLocation>
        <location evidence="12">Membrane</location>
        <topology evidence="12">Multi-pass membrane protein</topology>
    </subcellularLocation>
</comment>
<evidence type="ECO:0000256" key="6">
    <source>
        <dbReference type="ARBA" id="ARBA00022519"/>
    </source>
</evidence>
<sequence length="224" mass="23605">MEMHLSPWDMVTQADIIVQAVMGGLVLASVLCWTIALAKWLELSGFTRRARTDLVALRASKGLDATLSGPCAPLLAAARDEVMTAPGGPEGVKERTAWRLQRIIANNARSLSRGTGMLATIGSTAPFVGLFGTVWGIMNSFIGIARSQTTNLAVVAPGIAEALLATAIGLVAAIPAVVLYNAFARAIAGRKALMADAETEVMRLLSRALDQGSRPTRPLRVVAE</sequence>
<evidence type="ECO:0000256" key="11">
    <source>
        <dbReference type="ARBA" id="ARBA00024816"/>
    </source>
</evidence>
<dbReference type="EMBL" id="JAPFQI010000024">
    <property type="protein sequence ID" value="MCW8087996.1"/>
    <property type="molecule type" value="Genomic_DNA"/>
</dbReference>
<keyword evidence="10 13" id="KW-0472">Membrane</keyword>
<evidence type="ECO:0000256" key="7">
    <source>
        <dbReference type="ARBA" id="ARBA00022692"/>
    </source>
</evidence>
<dbReference type="RefSeq" id="WP_301592198.1">
    <property type="nucleotide sequence ID" value="NZ_JAPFQI010000024.1"/>
</dbReference>
<feature type="transmembrane region" description="Helical" evidence="13">
    <location>
        <begin position="162"/>
        <end position="183"/>
    </location>
</feature>
<dbReference type="InterPro" id="IPR014164">
    <property type="entry name" value="TonB_ExbB_1"/>
</dbReference>
<keyword evidence="6" id="KW-0997">Cell inner membrane</keyword>
<feature type="transmembrane region" description="Helical" evidence="13">
    <location>
        <begin position="16"/>
        <end position="41"/>
    </location>
</feature>
<dbReference type="Pfam" id="PF01618">
    <property type="entry name" value="MotA_ExbB"/>
    <property type="match status" value="1"/>
</dbReference>
<evidence type="ECO:0000256" key="4">
    <source>
        <dbReference type="ARBA" id="ARBA00022448"/>
    </source>
</evidence>
<evidence type="ECO:0000259" key="14">
    <source>
        <dbReference type="Pfam" id="PF01618"/>
    </source>
</evidence>